<reference evidence="3 4" key="1">
    <citation type="submission" date="2019-03" db="EMBL/GenBank/DDBJ databases">
        <title>Genomic Encyclopedia of Type Strains, Phase IV (KMG-V): Genome sequencing to study the core and pangenomes of soil and plant-associated prokaryotes.</title>
        <authorList>
            <person name="Whitman W."/>
        </authorList>
    </citation>
    <scope>NUCLEOTIDE SEQUENCE [LARGE SCALE GENOMIC DNA]</scope>
    <source>
        <strain evidence="3 4">23C40</strain>
    </source>
</reference>
<dbReference type="InterPro" id="IPR000477">
    <property type="entry name" value="RT_dom"/>
</dbReference>
<evidence type="ECO:0000259" key="2">
    <source>
        <dbReference type="PROSITE" id="PS50878"/>
    </source>
</evidence>
<comment type="caution">
    <text evidence="3">The sequence shown here is derived from an EMBL/GenBank/DDBJ whole genome shotgun (WGS) entry which is preliminary data.</text>
</comment>
<proteinExistence type="predicted"/>
<dbReference type="PROSITE" id="PS50878">
    <property type="entry name" value="RT_POL"/>
    <property type="match status" value="1"/>
</dbReference>
<dbReference type="EMBL" id="SLVU01000036">
    <property type="protein sequence ID" value="TCN17965.1"/>
    <property type="molecule type" value="Genomic_DNA"/>
</dbReference>
<evidence type="ECO:0000313" key="4">
    <source>
        <dbReference type="Proteomes" id="UP000295043"/>
    </source>
</evidence>
<name>A0A4R2AWE4_9HYPH</name>
<evidence type="ECO:0000313" key="3">
    <source>
        <dbReference type="EMBL" id="TCN17965.1"/>
    </source>
</evidence>
<feature type="region of interest" description="Disordered" evidence="1">
    <location>
        <begin position="243"/>
        <end position="263"/>
    </location>
</feature>
<dbReference type="InterPro" id="IPR043502">
    <property type="entry name" value="DNA/RNA_pol_sf"/>
</dbReference>
<dbReference type="SUPFAM" id="SSF56672">
    <property type="entry name" value="DNA/RNA polymerases"/>
    <property type="match status" value="1"/>
</dbReference>
<accession>A0A4R2AWE4</accession>
<feature type="domain" description="Reverse transcriptase" evidence="2">
    <location>
        <begin position="1"/>
        <end position="97"/>
    </location>
</feature>
<dbReference type="Proteomes" id="UP000295043">
    <property type="component" value="Unassembled WGS sequence"/>
</dbReference>
<protein>
    <recommendedName>
        <fullName evidence="2">Reverse transcriptase domain-containing protein</fullName>
    </recommendedName>
</protein>
<feature type="region of interest" description="Disordered" evidence="1">
    <location>
        <begin position="188"/>
        <end position="213"/>
    </location>
</feature>
<sequence length="263" mass="29375">MKGGPITAKRPKPVAKAMGWRQRRARDSDRIAGRCIYLPVRYADDFVVLVSGSLEEAMAEKSALADYLIKTTGLTLSPEKRKVTAMTEGFEFLGFRFSVHWDKRYGYGPRVEIPKAKAANLRHKVKQLTQRDSIRQSWRKAPEGECHHQRMGELLSVLCRCRPRIRRSRLACVCTAGYVRNVQRQHRANCGAQNSQADAGRRGGSGGRDPLSNTCSAGHLSSDIVSRGWIRLTLPCLLGSQMRNERRTSGSARGDARPAAARR</sequence>
<gene>
    <name evidence="3" type="ORF">EV184_13612</name>
</gene>
<organism evidence="3 4">
    <name type="scientific">Sinorhizobium americanum</name>
    <dbReference type="NCBI Taxonomy" id="194963"/>
    <lineage>
        <taxon>Bacteria</taxon>
        <taxon>Pseudomonadati</taxon>
        <taxon>Pseudomonadota</taxon>
        <taxon>Alphaproteobacteria</taxon>
        <taxon>Hyphomicrobiales</taxon>
        <taxon>Rhizobiaceae</taxon>
        <taxon>Sinorhizobium/Ensifer group</taxon>
        <taxon>Sinorhizobium</taxon>
    </lineage>
</organism>
<dbReference type="AlphaFoldDB" id="A0A4R2AWE4"/>
<evidence type="ECO:0000256" key="1">
    <source>
        <dbReference type="SAM" id="MobiDB-lite"/>
    </source>
</evidence>